<gene>
    <name evidence="1" type="ORF">T9A_02956</name>
</gene>
<dbReference type="EMBL" id="ARXU01000015">
    <property type="protein sequence ID" value="KGD60000.1"/>
    <property type="molecule type" value="Genomic_DNA"/>
</dbReference>
<accession>A0ABR4W9U2</accession>
<proteinExistence type="predicted"/>
<reference evidence="1 2" key="1">
    <citation type="submission" date="2012-09" db="EMBL/GenBank/DDBJ databases">
        <title>Genome Sequence of alkane-degrading Bacterium Alcanivorax jadensis T9.</title>
        <authorList>
            <person name="Lai Q."/>
            <person name="Shao Z."/>
        </authorList>
    </citation>
    <scope>NUCLEOTIDE SEQUENCE [LARGE SCALE GENOMIC DNA]</scope>
    <source>
        <strain evidence="1 2">T9</strain>
    </source>
</reference>
<dbReference type="RefSeq" id="WP_035249981.1">
    <property type="nucleotide sequence ID" value="NZ_ARXU01000015.1"/>
</dbReference>
<evidence type="ECO:0000313" key="1">
    <source>
        <dbReference type="EMBL" id="KGD60000.1"/>
    </source>
</evidence>
<comment type="caution">
    <text evidence="1">The sequence shown here is derived from an EMBL/GenBank/DDBJ whole genome shotgun (WGS) entry which is preliminary data.</text>
</comment>
<organism evidence="1 2">
    <name type="scientific">Alcanivorax jadensis T9</name>
    <dbReference type="NCBI Taxonomy" id="1177181"/>
    <lineage>
        <taxon>Bacteria</taxon>
        <taxon>Pseudomonadati</taxon>
        <taxon>Pseudomonadota</taxon>
        <taxon>Gammaproteobacteria</taxon>
        <taxon>Oceanospirillales</taxon>
        <taxon>Alcanivoracaceae</taxon>
        <taxon>Alcanivorax</taxon>
    </lineage>
</organism>
<dbReference type="Proteomes" id="UP000029443">
    <property type="component" value="Unassembled WGS sequence"/>
</dbReference>
<sequence>MTLGLLLKERMSGWLQLDSQGHQQPFAFQIRAFTTRIFSVSAPRYFRGTVNLDGEDFACEGELTIHLNGPHYWLTFNHPEQGMLRVEGKKQYGRNGLLASLITCPMTVYRNQQAIGQAEVAYRESMLAFPFTALRLVDEQQAYQQDHSVSSPR</sequence>
<evidence type="ECO:0000313" key="2">
    <source>
        <dbReference type="Proteomes" id="UP000029443"/>
    </source>
</evidence>
<keyword evidence="2" id="KW-1185">Reference proteome</keyword>
<protein>
    <submittedName>
        <fullName evidence="1">Uncharacterized protein</fullName>
    </submittedName>
</protein>
<name>A0ABR4W9U2_9GAMM</name>